<feature type="domain" description="Carboxylesterase type B" evidence="4">
    <location>
        <begin position="51"/>
        <end position="538"/>
    </location>
</feature>
<dbReference type="PROSITE" id="PS00122">
    <property type="entry name" value="CARBOXYLESTERASE_B_1"/>
    <property type="match status" value="1"/>
</dbReference>
<dbReference type="PANTHER" id="PTHR43918:SF4">
    <property type="entry name" value="CARBOXYLIC ESTER HYDROLASE"/>
    <property type="match status" value="1"/>
</dbReference>
<keyword evidence="2 3" id="KW-0378">Hydrolase</keyword>
<proteinExistence type="inferred from homology"/>
<dbReference type="InterPro" id="IPR019819">
    <property type="entry name" value="Carboxylesterase_B_CS"/>
</dbReference>
<organism evidence="5 6">
    <name type="scientific">Notoacmeibacter ruber</name>
    <dbReference type="NCBI Taxonomy" id="2670375"/>
    <lineage>
        <taxon>Bacteria</taxon>
        <taxon>Pseudomonadati</taxon>
        <taxon>Pseudomonadota</taxon>
        <taxon>Alphaproteobacteria</taxon>
        <taxon>Hyphomicrobiales</taxon>
        <taxon>Notoacmeibacteraceae</taxon>
        <taxon>Notoacmeibacter</taxon>
    </lineage>
</organism>
<accession>A0A3L7J7X0</accession>
<dbReference type="PROSITE" id="PS51257">
    <property type="entry name" value="PROKAR_LIPOPROTEIN"/>
    <property type="match status" value="1"/>
</dbReference>
<evidence type="ECO:0000313" key="5">
    <source>
        <dbReference type="EMBL" id="RLQ86827.1"/>
    </source>
</evidence>
<dbReference type="InterPro" id="IPR002018">
    <property type="entry name" value="CarbesteraseB"/>
</dbReference>
<dbReference type="EMBL" id="RCWN01000001">
    <property type="protein sequence ID" value="RLQ86827.1"/>
    <property type="molecule type" value="Genomic_DNA"/>
</dbReference>
<dbReference type="EC" id="3.1.1.-" evidence="3"/>
<feature type="signal peptide" evidence="3">
    <location>
        <begin position="1"/>
        <end position="34"/>
    </location>
</feature>
<dbReference type="InterPro" id="IPR050654">
    <property type="entry name" value="AChE-related_enzymes"/>
</dbReference>
<reference evidence="5 6" key="1">
    <citation type="submission" date="2018-10" db="EMBL/GenBank/DDBJ databases">
        <title>Notoacmeibacter sp. M2BS9Y-3-1, whole genome shotgun sequence.</title>
        <authorList>
            <person name="Tuo L."/>
        </authorList>
    </citation>
    <scope>NUCLEOTIDE SEQUENCE [LARGE SCALE GENOMIC DNA]</scope>
    <source>
        <strain evidence="5 6">M2BS9Y-3-1</strain>
    </source>
</reference>
<dbReference type="PANTHER" id="PTHR43918">
    <property type="entry name" value="ACETYLCHOLINESTERASE"/>
    <property type="match status" value="1"/>
</dbReference>
<evidence type="ECO:0000259" key="4">
    <source>
        <dbReference type="Pfam" id="PF00135"/>
    </source>
</evidence>
<dbReference type="GO" id="GO:0052689">
    <property type="term" value="F:carboxylic ester hydrolase activity"/>
    <property type="evidence" value="ECO:0007669"/>
    <property type="project" value="TreeGrafter"/>
</dbReference>
<dbReference type="Gene3D" id="3.40.50.1820">
    <property type="entry name" value="alpha/beta hydrolase"/>
    <property type="match status" value="1"/>
</dbReference>
<dbReference type="AlphaFoldDB" id="A0A3L7J7X0"/>
<feature type="chain" id="PRO_5017845688" description="Carboxylic ester hydrolase" evidence="3">
    <location>
        <begin position="35"/>
        <end position="543"/>
    </location>
</feature>
<dbReference type="RefSeq" id="WP_121643796.1">
    <property type="nucleotide sequence ID" value="NZ_RCWN01000001.1"/>
</dbReference>
<keyword evidence="6" id="KW-1185">Reference proteome</keyword>
<dbReference type="Proteomes" id="UP000281094">
    <property type="component" value="Unassembled WGS sequence"/>
</dbReference>
<name>A0A3L7J7X0_9HYPH</name>
<dbReference type="InterPro" id="IPR019826">
    <property type="entry name" value="Carboxylesterase_B_AS"/>
</dbReference>
<protein>
    <recommendedName>
        <fullName evidence="3">Carboxylic ester hydrolase</fullName>
        <ecNumber evidence="3">3.1.1.-</ecNumber>
    </recommendedName>
</protein>
<dbReference type="InterPro" id="IPR029058">
    <property type="entry name" value="AB_hydrolase_fold"/>
</dbReference>
<dbReference type="PROSITE" id="PS00941">
    <property type="entry name" value="CARBOXYLESTERASE_B_2"/>
    <property type="match status" value="1"/>
</dbReference>
<sequence length="543" mass="59771">MTETVRKPIEESQRQRWRRFFLALSWSIGLSACAAPGAVHHIVKSDAAQHHEVTTDRGVIRGTSAPEGSAFLGIPFSAPPVGPLRFAPPQPAAAWAGVRDATKLRASCPQLVPAREKSEDCLYLNVYTPADIKAGDRLPVLVWLYGGGLSFGSNEQYDGSRLAQRRNVVVVVPNYRLGALGFFAHPLLRGPDEGNYGLLDQRAALEWVQRNIEPFGGDPSRVTLFGESAGATSACTHMVSPGSRGLFHRIILQSDTCIFPEQWISRAGAEAGGIAMARDLGCNGADALTCLRDLPVGELVKAKSHRWGNVGRDSWSPMVGGEVLPDKPRTLFARGQDAPVPLLMGSNRDEGRLFANLLSLTLAWTSRKGYEREVGRAIRSDILDEVLGEYADEAERSYYHAYADIITDSRFACPMLSMHRLRAGRAADYVYEFDDPNARSAAPRVPFTPSQGSYHAAELPYVFGHRFLFASPDDWSAEQAELSDRIQRYWTAFAASGQPDVDGLADWPTFDSENPLRLSPEGESLIIDFAARHRCEFWNSMGY</sequence>
<comment type="caution">
    <text evidence="5">The sequence shown here is derived from an EMBL/GenBank/DDBJ whole genome shotgun (WGS) entry which is preliminary data.</text>
</comment>
<dbReference type="SUPFAM" id="SSF53474">
    <property type="entry name" value="alpha/beta-Hydrolases"/>
    <property type="match status" value="1"/>
</dbReference>
<evidence type="ECO:0000256" key="1">
    <source>
        <dbReference type="ARBA" id="ARBA00005964"/>
    </source>
</evidence>
<dbReference type="Pfam" id="PF00135">
    <property type="entry name" value="COesterase"/>
    <property type="match status" value="1"/>
</dbReference>
<evidence type="ECO:0000256" key="2">
    <source>
        <dbReference type="ARBA" id="ARBA00022801"/>
    </source>
</evidence>
<evidence type="ECO:0000256" key="3">
    <source>
        <dbReference type="RuleBase" id="RU361235"/>
    </source>
</evidence>
<keyword evidence="3" id="KW-0732">Signal</keyword>
<comment type="similarity">
    <text evidence="1 3">Belongs to the type-B carboxylesterase/lipase family.</text>
</comment>
<evidence type="ECO:0000313" key="6">
    <source>
        <dbReference type="Proteomes" id="UP000281094"/>
    </source>
</evidence>
<gene>
    <name evidence="5" type="ORF">D8780_00010</name>
</gene>